<proteinExistence type="predicted"/>
<evidence type="ECO:0000313" key="1">
    <source>
        <dbReference type="EMBL" id="DAD83801.1"/>
    </source>
</evidence>
<organism evidence="1">
    <name type="scientific">Inoviridae sp. ct0O611</name>
    <dbReference type="NCBI Taxonomy" id="2826755"/>
    <lineage>
        <taxon>Viruses</taxon>
        <taxon>Monodnaviria</taxon>
        <taxon>Loebvirae</taxon>
        <taxon>Hofneiviricota</taxon>
        <taxon>Faserviricetes</taxon>
        <taxon>Tubulavirales</taxon>
        <taxon>Inoviridae</taxon>
    </lineage>
</organism>
<reference evidence="1" key="1">
    <citation type="journal article" date="2021" name="Proc. Natl. Acad. Sci. U.S.A.">
        <title>A Catalog of Tens of Thousands of Viruses from Human Metagenomes Reveals Hidden Associations with Chronic Diseases.</title>
        <authorList>
            <person name="Tisza M.J."/>
            <person name="Buck C.B."/>
        </authorList>
    </citation>
    <scope>NUCLEOTIDE SEQUENCE</scope>
    <source>
        <strain evidence="1">Ct0O611</strain>
    </source>
</reference>
<name>A0A8S5MNB6_9VIRU</name>
<protein>
    <submittedName>
        <fullName evidence="1">AntA/AntB antirepressor</fullName>
    </submittedName>
</protein>
<dbReference type="EMBL" id="BK014942">
    <property type="protein sequence ID" value="DAD83801.1"/>
    <property type="molecule type" value="Genomic_DNA"/>
</dbReference>
<accession>A0A8S5MNB6</accession>
<sequence>MTDPKKKAKTTYEAKRIAKRVSFNTETEKDLLEKVEKIQDFSKWVKSKIKEI</sequence>